<dbReference type="STRING" id="52586.A0A0B1P6A8"/>
<organism evidence="2 3">
    <name type="scientific">Uncinula necator</name>
    <name type="common">Grape powdery mildew</name>
    <dbReference type="NCBI Taxonomy" id="52586"/>
    <lineage>
        <taxon>Eukaryota</taxon>
        <taxon>Fungi</taxon>
        <taxon>Dikarya</taxon>
        <taxon>Ascomycota</taxon>
        <taxon>Pezizomycotina</taxon>
        <taxon>Leotiomycetes</taxon>
        <taxon>Erysiphales</taxon>
        <taxon>Erysiphaceae</taxon>
        <taxon>Erysiphe</taxon>
    </lineage>
</organism>
<gene>
    <name evidence="2" type="ORF">EV44_g6437</name>
</gene>
<protein>
    <recommendedName>
        <fullName evidence="1">DUF7053 domain-containing protein</fullName>
    </recommendedName>
</protein>
<keyword evidence="3" id="KW-1185">Reference proteome</keyword>
<dbReference type="InterPro" id="IPR055481">
    <property type="entry name" value="DUF7053"/>
</dbReference>
<evidence type="ECO:0000313" key="2">
    <source>
        <dbReference type="EMBL" id="KHJ34222.1"/>
    </source>
</evidence>
<reference evidence="2 3" key="1">
    <citation type="journal article" date="2014" name="BMC Genomics">
        <title>Adaptive genomic structural variation in the grape powdery mildew pathogen, Erysiphe necator.</title>
        <authorList>
            <person name="Jones L."/>
            <person name="Riaz S."/>
            <person name="Morales-Cruz A."/>
            <person name="Amrine K.C."/>
            <person name="McGuire B."/>
            <person name="Gubler W.D."/>
            <person name="Walker M.A."/>
            <person name="Cantu D."/>
        </authorList>
    </citation>
    <scope>NUCLEOTIDE SEQUENCE [LARGE SCALE GENOMIC DNA]</scope>
    <source>
        <strain evidence="3">c</strain>
    </source>
</reference>
<dbReference type="AlphaFoldDB" id="A0A0B1P6A8"/>
<evidence type="ECO:0000313" key="3">
    <source>
        <dbReference type="Proteomes" id="UP000030854"/>
    </source>
</evidence>
<dbReference type="OMA" id="KNKWTLC"/>
<dbReference type="Pfam" id="PF23155">
    <property type="entry name" value="DUF7053"/>
    <property type="match status" value="1"/>
</dbReference>
<accession>A0A0B1P6A8</accession>
<evidence type="ECO:0000259" key="1">
    <source>
        <dbReference type="Pfam" id="PF23155"/>
    </source>
</evidence>
<name>A0A0B1P6A8_UNCNE</name>
<dbReference type="Proteomes" id="UP000030854">
    <property type="component" value="Unassembled WGS sequence"/>
</dbReference>
<dbReference type="PANTHER" id="PTHR38117:SF2">
    <property type="entry name" value="NACHT AND WD40 DOMAIN PROTEIN"/>
    <property type="match status" value="1"/>
</dbReference>
<dbReference type="PANTHER" id="PTHR38117">
    <property type="entry name" value="NACHT AND WD40 DOMAIN PROTEIN"/>
    <property type="match status" value="1"/>
</dbReference>
<sequence length="354" mass="40224">MPKRTFFTTITPLPSCVTREIVMEMLHSYTDIIDLNPLIEERHSIKPPPNATTEEYHCDWFSLTERVQYLPGGIISGKVSYTACFHHLVNGLQAHYYAPLGIEIKNKWTLCGSLPGEAIAPVEIGLGAPKSGLYLREDVKITCNFMAAPYFKKSAKKGHALLISRLVARAQFLNVRPSISLEQDFNKLQNDYEPIEFGRDGQITQNTSTEQKINQRCSSLSWLEHERPITAYDPERKLSLNYNISTISLTKRDKYERTRASTSSSPLASNKFWQNLNSPIGGGEVIPLTEKFEPPQEEMCFELDTKEPVSFKNELNSCWEMSNDSEIKKDLRLEKVHTSLVSKHVLIEPVELEG</sequence>
<dbReference type="HOGENOM" id="CLU_028035_2_0_1"/>
<dbReference type="EMBL" id="JNVN01000986">
    <property type="protein sequence ID" value="KHJ34222.1"/>
    <property type="molecule type" value="Genomic_DNA"/>
</dbReference>
<feature type="domain" description="DUF7053" evidence="1">
    <location>
        <begin position="3"/>
        <end position="171"/>
    </location>
</feature>
<proteinExistence type="predicted"/>
<comment type="caution">
    <text evidence="2">The sequence shown here is derived from an EMBL/GenBank/DDBJ whole genome shotgun (WGS) entry which is preliminary data.</text>
</comment>